<accession>A0A2A9CNX7</accession>
<reference evidence="1 2" key="1">
    <citation type="submission" date="2017-10" db="EMBL/GenBank/DDBJ databases">
        <title>Sequencing the genomes of 1000 actinobacteria strains.</title>
        <authorList>
            <person name="Klenk H.-P."/>
        </authorList>
    </citation>
    <scope>NUCLEOTIDE SEQUENCE [LARGE SCALE GENOMIC DNA]</scope>
    <source>
        <strain evidence="1 2">DSM 15597</strain>
    </source>
</reference>
<gene>
    <name evidence="1" type="ORF">ATK74_0422</name>
</gene>
<dbReference type="Pfam" id="PF13822">
    <property type="entry name" value="ACC_epsilon"/>
    <property type="match status" value="1"/>
</dbReference>
<proteinExistence type="predicted"/>
<dbReference type="GO" id="GO:0004658">
    <property type="term" value="F:propionyl-CoA carboxylase activity"/>
    <property type="evidence" value="ECO:0007669"/>
    <property type="project" value="InterPro"/>
</dbReference>
<dbReference type="GO" id="GO:0003989">
    <property type="term" value="F:acetyl-CoA carboxylase activity"/>
    <property type="evidence" value="ECO:0007669"/>
    <property type="project" value="InterPro"/>
</dbReference>
<evidence type="ECO:0000313" key="2">
    <source>
        <dbReference type="Proteomes" id="UP000226079"/>
    </source>
</evidence>
<dbReference type="RefSeq" id="WP_245840601.1">
    <property type="nucleotide sequence ID" value="NZ_PDJC01000001.1"/>
</dbReference>
<dbReference type="Proteomes" id="UP000226079">
    <property type="component" value="Unassembled WGS sequence"/>
</dbReference>
<evidence type="ECO:0000313" key="1">
    <source>
        <dbReference type="EMBL" id="PFG15901.1"/>
    </source>
</evidence>
<dbReference type="EMBL" id="PDJC01000001">
    <property type="protein sequence ID" value="PFG15901.1"/>
    <property type="molecule type" value="Genomic_DNA"/>
</dbReference>
<keyword evidence="2" id="KW-1185">Reference proteome</keyword>
<sequence>MSAPAPEDLVRIVSGEPTEEELAALAAVIVAVRRQRPTPHPPATGTLAGGWRSYWHTVRNPLLPGRDAWRSTFRR</sequence>
<protein>
    <submittedName>
        <fullName evidence="1">Acyl-CoA carboxylase epsilon subunit-like protein</fullName>
    </submittedName>
</protein>
<name>A0A2A9CNX7_9ACTN</name>
<comment type="caution">
    <text evidence="1">The sequence shown here is derived from an EMBL/GenBank/DDBJ whole genome shotgun (WGS) entry which is preliminary data.</text>
</comment>
<dbReference type="AlphaFoldDB" id="A0A2A9CNX7"/>
<organism evidence="1 2">
    <name type="scientific">Propionicimonas paludicola</name>
    <dbReference type="NCBI Taxonomy" id="185243"/>
    <lineage>
        <taxon>Bacteria</taxon>
        <taxon>Bacillati</taxon>
        <taxon>Actinomycetota</taxon>
        <taxon>Actinomycetes</taxon>
        <taxon>Propionibacteriales</taxon>
        <taxon>Nocardioidaceae</taxon>
        <taxon>Propionicimonas</taxon>
    </lineage>
</organism>
<dbReference type="InterPro" id="IPR032716">
    <property type="entry name" value="ACC_epsilon"/>
</dbReference>